<dbReference type="Gene3D" id="2.60.40.1220">
    <property type="match status" value="1"/>
</dbReference>
<feature type="compositionally biased region" description="Acidic residues" evidence="5">
    <location>
        <begin position="122"/>
        <end position="135"/>
    </location>
</feature>
<dbReference type="SUPFAM" id="SSF81296">
    <property type="entry name" value="E set domains"/>
    <property type="match status" value="1"/>
</dbReference>
<dbReference type="InterPro" id="IPR032694">
    <property type="entry name" value="CopC/D"/>
</dbReference>
<reference evidence="9" key="1">
    <citation type="submission" date="2021-03" db="EMBL/GenBank/DDBJ databases">
        <title>Antimicrobial resistance genes in bacteria isolated from Japanese honey, and their potential for conferring macrolide and lincosamide resistance in the American foulbrood pathogen Paenibacillus larvae.</title>
        <authorList>
            <person name="Okamoto M."/>
            <person name="Kumagai M."/>
            <person name="Kanamori H."/>
            <person name="Takamatsu D."/>
        </authorList>
    </citation>
    <scope>NUCLEOTIDE SEQUENCE</scope>
    <source>
        <strain evidence="9">J27TS8</strain>
    </source>
</reference>
<feature type="region of interest" description="Disordered" evidence="5">
    <location>
        <begin position="122"/>
        <end position="158"/>
    </location>
</feature>
<dbReference type="GO" id="GO:0006825">
    <property type="term" value="P:copper ion transport"/>
    <property type="evidence" value="ECO:0007669"/>
    <property type="project" value="InterPro"/>
</dbReference>
<evidence type="ECO:0000256" key="7">
    <source>
        <dbReference type="SAM" id="SignalP"/>
    </source>
</evidence>
<dbReference type="InterPro" id="IPR014756">
    <property type="entry name" value="Ig_E-set"/>
</dbReference>
<sequence>MKRFFIALIAFLFVTSISNNAFAHSHLESSNPADGAVVTEALNEIVLDFDGGIEQGSFLEVTTTDGQAVELQDTLIDEDKLTAVAAETLANGEYQVTWSVISADGHSLDGEFSFTVDAPEMVEEDQEEVTEEDNGTETSEQSVDNEELDSTKTSDEKESSSLTIVFVVLAIVLVAGGLIYFTKRKK</sequence>
<dbReference type="GO" id="GO:0030313">
    <property type="term" value="C:cell envelope"/>
    <property type="evidence" value="ECO:0007669"/>
    <property type="project" value="UniProtKB-SubCell"/>
</dbReference>
<comment type="caution">
    <text evidence="9">The sequence shown here is derived from an EMBL/GenBank/DDBJ whole genome shotgun (WGS) entry which is preliminary data.</text>
</comment>
<keyword evidence="6" id="KW-0472">Membrane</keyword>
<evidence type="ECO:0000256" key="4">
    <source>
        <dbReference type="ARBA" id="ARBA00023008"/>
    </source>
</evidence>
<evidence type="ECO:0000259" key="8">
    <source>
        <dbReference type="Pfam" id="PF04234"/>
    </source>
</evidence>
<keyword evidence="3 7" id="KW-0732">Signal</keyword>
<dbReference type="PANTHER" id="PTHR34820:SF4">
    <property type="entry name" value="INNER MEMBRANE PROTEIN YEBZ"/>
    <property type="match status" value="1"/>
</dbReference>
<keyword evidence="6" id="KW-0812">Transmembrane</keyword>
<evidence type="ECO:0000256" key="6">
    <source>
        <dbReference type="SAM" id="Phobius"/>
    </source>
</evidence>
<feature type="chain" id="PRO_5037862616" description="CopC domain-containing protein" evidence="7">
    <location>
        <begin position="24"/>
        <end position="186"/>
    </location>
</feature>
<feature type="signal peptide" evidence="7">
    <location>
        <begin position="1"/>
        <end position="23"/>
    </location>
</feature>
<dbReference type="EMBL" id="BORC01000006">
    <property type="protein sequence ID" value="GIN63370.1"/>
    <property type="molecule type" value="Genomic_DNA"/>
</dbReference>
<feature type="transmembrane region" description="Helical" evidence="6">
    <location>
        <begin position="162"/>
        <end position="181"/>
    </location>
</feature>
<dbReference type="GO" id="GO:0005507">
    <property type="term" value="F:copper ion binding"/>
    <property type="evidence" value="ECO:0007669"/>
    <property type="project" value="InterPro"/>
</dbReference>
<proteinExistence type="predicted"/>
<keyword evidence="2" id="KW-0479">Metal-binding</keyword>
<dbReference type="PANTHER" id="PTHR34820">
    <property type="entry name" value="INNER MEMBRANE PROTEIN YEBZ"/>
    <property type="match status" value="1"/>
</dbReference>
<evidence type="ECO:0000313" key="9">
    <source>
        <dbReference type="EMBL" id="GIN63370.1"/>
    </source>
</evidence>
<dbReference type="Pfam" id="PF04234">
    <property type="entry name" value="CopC"/>
    <property type="match status" value="1"/>
</dbReference>
<protein>
    <recommendedName>
        <fullName evidence="8">CopC domain-containing protein</fullName>
    </recommendedName>
</protein>
<evidence type="ECO:0000256" key="1">
    <source>
        <dbReference type="ARBA" id="ARBA00004196"/>
    </source>
</evidence>
<name>A0A919WJZ2_9BACI</name>
<keyword evidence="4" id="KW-0186">Copper</keyword>
<feature type="domain" description="CopC" evidence="8">
    <location>
        <begin position="24"/>
        <end position="116"/>
    </location>
</feature>
<evidence type="ECO:0000256" key="5">
    <source>
        <dbReference type="SAM" id="MobiDB-lite"/>
    </source>
</evidence>
<accession>A0A919WJZ2</accession>
<keyword evidence="10" id="KW-1185">Reference proteome</keyword>
<evidence type="ECO:0000256" key="2">
    <source>
        <dbReference type="ARBA" id="ARBA00022723"/>
    </source>
</evidence>
<keyword evidence="6" id="KW-1133">Transmembrane helix</keyword>
<evidence type="ECO:0000256" key="3">
    <source>
        <dbReference type="ARBA" id="ARBA00022729"/>
    </source>
</evidence>
<evidence type="ECO:0000313" key="10">
    <source>
        <dbReference type="Proteomes" id="UP000682111"/>
    </source>
</evidence>
<dbReference type="GO" id="GO:0046688">
    <property type="term" value="P:response to copper ion"/>
    <property type="evidence" value="ECO:0007669"/>
    <property type="project" value="InterPro"/>
</dbReference>
<dbReference type="InterPro" id="IPR014755">
    <property type="entry name" value="Cu-Rt/internalin_Ig-like"/>
</dbReference>
<dbReference type="AlphaFoldDB" id="A0A919WJZ2"/>
<dbReference type="NCBIfam" id="TIGR01167">
    <property type="entry name" value="LPXTG_anchor"/>
    <property type="match status" value="1"/>
</dbReference>
<dbReference type="GO" id="GO:0005886">
    <property type="term" value="C:plasma membrane"/>
    <property type="evidence" value="ECO:0007669"/>
    <property type="project" value="TreeGrafter"/>
</dbReference>
<dbReference type="Proteomes" id="UP000682111">
    <property type="component" value="Unassembled WGS sequence"/>
</dbReference>
<dbReference type="InterPro" id="IPR007348">
    <property type="entry name" value="CopC_dom"/>
</dbReference>
<comment type="subcellular location">
    <subcellularLocation>
        <location evidence="1">Cell envelope</location>
    </subcellularLocation>
</comment>
<dbReference type="GO" id="GO:0042597">
    <property type="term" value="C:periplasmic space"/>
    <property type="evidence" value="ECO:0007669"/>
    <property type="project" value="InterPro"/>
</dbReference>
<gene>
    <name evidence="9" type="ORF">J27TS8_33630</name>
</gene>
<dbReference type="RefSeq" id="WP_142946963.1">
    <property type="nucleotide sequence ID" value="NZ_BORC01000006.1"/>
</dbReference>
<organism evidence="9 10">
    <name type="scientific">Robertmurraya siralis</name>
    <dbReference type="NCBI Taxonomy" id="77777"/>
    <lineage>
        <taxon>Bacteria</taxon>
        <taxon>Bacillati</taxon>
        <taxon>Bacillota</taxon>
        <taxon>Bacilli</taxon>
        <taxon>Bacillales</taxon>
        <taxon>Bacillaceae</taxon>
        <taxon>Robertmurraya</taxon>
    </lineage>
</organism>
<feature type="compositionally biased region" description="Basic and acidic residues" evidence="5">
    <location>
        <begin position="149"/>
        <end position="158"/>
    </location>
</feature>